<keyword evidence="3" id="KW-0520">NAD</keyword>
<feature type="domain" description="Deacetylase sirtuin-type" evidence="6">
    <location>
        <begin position="7"/>
        <end position="682"/>
    </location>
</feature>
<feature type="compositionally biased region" description="Polar residues" evidence="5">
    <location>
        <begin position="216"/>
        <end position="232"/>
    </location>
</feature>
<dbReference type="PANTHER" id="PTHR11085">
    <property type="entry name" value="NAD-DEPENDENT PROTEIN DEACYLASE SIRTUIN-5, MITOCHONDRIAL-RELATED"/>
    <property type="match status" value="1"/>
</dbReference>
<protein>
    <submittedName>
        <fullName evidence="7">NAD-dependent histone deacetylase</fullName>
    </submittedName>
</protein>
<dbReference type="GO" id="GO:0070403">
    <property type="term" value="F:NAD+ binding"/>
    <property type="evidence" value="ECO:0007669"/>
    <property type="project" value="InterPro"/>
</dbReference>
<evidence type="ECO:0000256" key="5">
    <source>
        <dbReference type="SAM" id="MobiDB-lite"/>
    </source>
</evidence>
<feature type="compositionally biased region" description="Low complexity" evidence="5">
    <location>
        <begin position="247"/>
        <end position="312"/>
    </location>
</feature>
<dbReference type="InterPro" id="IPR003000">
    <property type="entry name" value="Sirtuin"/>
</dbReference>
<dbReference type="GO" id="GO:0017136">
    <property type="term" value="F:histone deacetylase activity, NAD-dependent"/>
    <property type="evidence" value="ECO:0007669"/>
    <property type="project" value="TreeGrafter"/>
</dbReference>
<accession>A0AAN7BAI6</accession>
<organism evidence="7 8">
    <name type="scientific">Rhypophila decipiens</name>
    <dbReference type="NCBI Taxonomy" id="261697"/>
    <lineage>
        <taxon>Eukaryota</taxon>
        <taxon>Fungi</taxon>
        <taxon>Dikarya</taxon>
        <taxon>Ascomycota</taxon>
        <taxon>Pezizomycotina</taxon>
        <taxon>Sordariomycetes</taxon>
        <taxon>Sordariomycetidae</taxon>
        <taxon>Sordariales</taxon>
        <taxon>Naviculisporaceae</taxon>
        <taxon>Rhypophila</taxon>
    </lineage>
</organism>
<dbReference type="PROSITE" id="PS50305">
    <property type="entry name" value="SIRTUIN"/>
    <property type="match status" value="1"/>
</dbReference>
<evidence type="ECO:0000256" key="2">
    <source>
        <dbReference type="ARBA" id="ARBA00022679"/>
    </source>
</evidence>
<reference evidence="7" key="2">
    <citation type="submission" date="2023-05" db="EMBL/GenBank/DDBJ databases">
        <authorList>
            <consortium name="Lawrence Berkeley National Laboratory"/>
            <person name="Steindorff A."/>
            <person name="Hensen N."/>
            <person name="Bonometti L."/>
            <person name="Westerberg I."/>
            <person name="Brannstrom I.O."/>
            <person name="Guillou S."/>
            <person name="Cros-Aarteil S."/>
            <person name="Calhoun S."/>
            <person name="Haridas S."/>
            <person name="Kuo A."/>
            <person name="Mondo S."/>
            <person name="Pangilinan J."/>
            <person name="Riley R."/>
            <person name="Labutti K."/>
            <person name="Andreopoulos B."/>
            <person name="Lipzen A."/>
            <person name="Chen C."/>
            <person name="Yanf M."/>
            <person name="Daum C."/>
            <person name="Ng V."/>
            <person name="Clum A."/>
            <person name="Ohm R."/>
            <person name="Martin F."/>
            <person name="Silar P."/>
            <person name="Natvig D."/>
            <person name="Lalanne C."/>
            <person name="Gautier V."/>
            <person name="Ament-Velasquez S.L."/>
            <person name="Kruys A."/>
            <person name="Hutchinson M.I."/>
            <person name="Powell A.J."/>
            <person name="Barry K."/>
            <person name="Miller A.N."/>
            <person name="Grigoriev I.V."/>
            <person name="Debuchy R."/>
            <person name="Gladieux P."/>
            <person name="Thoren M.H."/>
            <person name="Johannesson H."/>
        </authorList>
    </citation>
    <scope>NUCLEOTIDE SEQUENCE</scope>
    <source>
        <strain evidence="7">PSN293</strain>
    </source>
</reference>
<comment type="similarity">
    <text evidence="1">Belongs to the sirtuin family. Class I subfamily.</text>
</comment>
<evidence type="ECO:0000313" key="7">
    <source>
        <dbReference type="EMBL" id="KAK4213985.1"/>
    </source>
</evidence>
<feature type="region of interest" description="Disordered" evidence="5">
    <location>
        <begin position="403"/>
        <end position="494"/>
    </location>
</feature>
<feature type="compositionally biased region" description="Low complexity" evidence="5">
    <location>
        <begin position="921"/>
        <end position="939"/>
    </location>
</feature>
<feature type="region of interest" description="Disordered" evidence="5">
    <location>
        <begin position="666"/>
        <end position="967"/>
    </location>
</feature>
<comment type="caution">
    <text evidence="4">Lacks conserved residue(s) required for the propagation of feature annotation.</text>
</comment>
<dbReference type="AlphaFoldDB" id="A0AAN7BAI6"/>
<dbReference type="InterPro" id="IPR029035">
    <property type="entry name" value="DHS-like_NAD/FAD-binding_dom"/>
</dbReference>
<proteinExistence type="inferred from homology"/>
<feature type="compositionally biased region" description="Polar residues" evidence="5">
    <location>
        <begin position="445"/>
        <end position="494"/>
    </location>
</feature>
<feature type="region of interest" description="Disordered" evidence="5">
    <location>
        <begin position="131"/>
        <end position="157"/>
    </location>
</feature>
<feature type="compositionally biased region" description="Polar residues" evidence="5">
    <location>
        <begin position="723"/>
        <end position="734"/>
    </location>
</feature>
<evidence type="ECO:0000256" key="1">
    <source>
        <dbReference type="ARBA" id="ARBA00006924"/>
    </source>
</evidence>
<dbReference type="EMBL" id="MU858101">
    <property type="protein sequence ID" value="KAK4213985.1"/>
    <property type="molecule type" value="Genomic_DNA"/>
</dbReference>
<dbReference type="PANTHER" id="PTHR11085:SF8">
    <property type="entry name" value="NAD-DEPENDENT HISTONE DEACETYLASE HST3"/>
    <property type="match status" value="1"/>
</dbReference>
<keyword evidence="8" id="KW-1185">Reference proteome</keyword>
<dbReference type="Gene3D" id="3.40.50.1220">
    <property type="entry name" value="TPP-binding domain"/>
    <property type="match status" value="2"/>
</dbReference>
<feature type="compositionally biased region" description="Low complexity" evidence="5">
    <location>
        <begin position="839"/>
        <end position="854"/>
    </location>
</feature>
<feature type="region of interest" description="Disordered" evidence="5">
    <location>
        <begin position="1045"/>
        <end position="1068"/>
    </location>
</feature>
<dbReference type="SUPFAM" id="SSF52467">
    <property type="entry name" value="DHS-like NAD/FAD-binding domain"/>
    <property type="match status" value="1"/>
</dbReference>
<keyword evidence="2" id="KW-0808">Transferase</keyword>
<dbReference type="Proteomes" id="UP001301769">
    <property type="component" value="Unassembled WGS sequence"/>
</dbReference>
<feature type="compositionally biased region" description="Low complexity" evidence="5">
    <location>
        <begin position="795"/>
        <end position="820"/>
    </location>
</feature>
<dbReference type="InterPro" id="IPR050134">
    <property type="entry name" value="NAD-dep_sirtuin_deacylases"/>
</dbReference>
<feature type="region of interest" description="Disordered" evidence="5">
    <location>
        <begin position="1176"/>
        <end position="1220"/>
    </location>
</feature>
<evidence type="ECO:0000313" key="8">
    <source>
        <dbReference type="Proteomes" id="UP001301769"/>
    </source>
</evidence>
<gene>
    <name evidence="7" type="ORF">QBC37DRAFT_284908</name>
</gene>
<feature type="compositionally biased region" description="Basic residues" evidence="5">
    <location>
        <begin position="704"/>
        <end position="718"/>
    </location>
</feature>
<comment type="caution">
    <text evidence="7">The sequence shown here is derived from an EMBL/GenBank/DDBJ whole genome shotgun (WGS) entry which is preliminary data.</text>
</comment>
<dbReference type="Pfam" id="PF02146">
    <property type="entry name" value="SIR2"/>
    <property type="match status" value="3"/>
</dbReference>
<feature type="region of interest" description="Disordered" evidence="5">
    <location>
        <begin position="1237"/>
        <end position="1258"/>
    </location>
</feature>
<evidence type="ECO:0000256" key="4">
    <source>
        <dbReference type="PROSITE-ProRule" id="PRU00236"/>
    </source>
</evidence>
<feature type="compositionally biased region" description="Pro residues" evidence="5">
    <location>
        <begin position="206"/>
        <end position="215"/>
    </location>
</feature>
<feature type="region of interest" description="Disordered" evidence="5">
    <location>
        <begin position="1093"/>
        <end position="1160"/>
    </location>
</feature>
<feature type="region of interest" description="Disordered" evidence="5">
    <location>
        <begin position="169"/>
        <end position="319"/>
    </location>
</feature>
<dbReference type="InterPro" id="IPR026590">
    <property type="entry name" value="Ssirtuin_cat_dom"/>
</dbReference>
<dbReference type="GO" id="GO:0005634">
    <property type="term" value="C:nucleus"/>
    <property type="evidence" value="ECO:0007669"/>
    <property type="project" value="TreeGrafter"/>
</dbReference>
<sequence length="1276" mass="136522">MPTTQVVPGAESELQDIANSLWKSRKVVVITGAGISTNSGIPDFRSEGGLYSLIQAQFAAAAAEDELIHDGESNDCDASLELDRNRPAKRRRLSRDNVETISQGSRNGDSIAVAMAEEEVVAEIQCLGDSDTSGLSDEGDASKAAATTDHSAIEVRSHDDVIMVDSELQNAPEPSDEPPGGAHPDPSTPFKTLPAAVDELTALTPLPSPFLPRPTAPTNNGTAGQLTSSPPSLTHDHSRFPSDSDQSFPHTVSSSPLSSPPHFLLDPYQQPSQRTSASPSPSSPQTRSSSGSESDGSGRSSSSTPVLTSQSSYTSFATRNSLPNMKGKDLFDAQIWSCPIQTSVFYTFITSLRQKARDAQPTAAHRFVSILRDSRKLVRCYTQNIDLLEERVGLSTSLELGPGNRYRFSARSGRTSGGARGSIKEAEASSLSQTDATEDTKQVEDSMSTPSGTQAEARSQSTSVNGGDTSEPSSQAKENDIPLSQLSTTTTTKAPPNRGVECVCVHGSLSELRCFLCGRTSSWDEESRESDTLAGRQPQCPHCERATAAREERGKRALGVGKLRPNIVLYGEAHPQEQLIGEVVRHDLSLGPDMLLILGTSLRVHGLKTLVREFAKAVHDRGGKVVFVNFTKPPDSVWSDFIDYWVQWDCDAWVSDMEQRKPALWLPPGAALPETEKPKKATKASRKSGAGEMSDTKDDSTVAKSRRSTARIGRKGRPKKEASSITEAVSANTIPSSGSPPGQGPYLSKTEAQVEKEAPGLDSPPLLPPATSPVPVSRTEDSTKAAPPSGRRSKTSSATAQPSSSSTPPTTSSVPVKQSTLAAVMNASQSAIPSEGMTSPAPGSSPPAQGSQAAKTKSRPPRPMAVRDDKLNGAYLTWKIRQDLKRITGQPPLELPVFPSTIRTGSTAPPPPKQSKRSRKSAPAALASSSTSSAQEASSGLDNVVDQPITADQAEEDEDMNDGANFLFPGAVPDVAFRPVPIARPPVEPVDQESSISALVKSRKRKRQSWKMVRGVEQEAELARQTAALAALAAPTPIVAAPKANAAEPVKRRMTLPPLRDPAAPATPGFRPYSEFAFQHGFSSTDRLIAKLNSELDPFTPAPANNMAQGRPSPAPSASRPRPEPIGPKVTSPGPDPEIALSVGSPPGPQGQNTFYYEDPMLRRLRYPPQWLEQSYNQSQFALRDSPPGHQEMEQHHPPAPGQGGFGRHQSPASVTMGYGPEDQLRREQEAAMVMSMMGRQHQHQPPPEGMPGFVNNQLMPVYPEGWGPPPNPEGY</sequence>
<name>A0AAN7BAI6_9PEZI</name>
<evidence type="ECO:0000256" key="3">
    <source>
        <dbReference type="ARBA" id="ARBA00023027"/>
    </source>
</evidence>
<reference evidence="7" key="1">
    <citation type="journal article" date="2023" name="Mol. Phylogenet. Evol.">
        <title>Genome-scale phylogeny and comparative genomics of the fungal order Sordariales.</title>
        <authorList>
            <person name="Hensen N."/>
            <person name="Bonometti L."/>
            <person name="Westerberg I."/>
            <person name="Brannstrom I.O."/>
            <person name="Guillou S."/>
            <person name="Cros-Aarteil S."/>
            <person name="Calhoun S."/>
            <person name="Haridas S."/>
            <person name="Kuo A."/>
            <person name="Mondo S."/>
            <person name="Pangilinan J."/>
            <person name="Riley R."/>
            <person name="LaButti K."/>
            <person name="Andreopoulos B."/>
            <person name="Lipzen A."/>
            <person name="Chen C."/>
            <person name="Yan M."/>
            <person name="Daum C."/>
            <person name="Ng V."/>
            <person name="Clum A."/>
            <person name="Steindorff A."/>
            <person name="Ohm R.A."/>
            <person name="Martin F."/>
            <person name="Silar P."/>
            <person name="Natvig D.O."/>
            <person name="Lalanne C."/>
            <person name="Gautier V."/>
            <person name="Ament-Velasquez S.L."/>
            <person name="Kruys A."/>
            <person name="Hutchinson M.I."/>
            <person name="Powell A.J."/>
            <person name="Barry K."/>
            <person name="Miller A.N."/>
            <person name="Grigoriev I.V."/>
            <person name="Debuchy R."/>
            <person name="Gladieux P."/>
            <person name="Hiltunen Thoren M."/>
            <person name="Johannesson H."/>
        </authorList>
    </citation>
    <scope>NUCLEOTIDE SEQUENCE</scope>
    <source>
        <strain evidence="7">PSN293</strain>
    </source>
</reference>
<evidence type="ECO:0000259" key="6">
    <source>
        <dbReference type="PROSITE" id="PS50305"/>
    </source>
</evidence>